<dbReference type="RefSeq" id="WP_167124127.1">
    <property type="nucleotide sequence ID" value="NZ_JAAQQR010000002.1"/>
</dbReference>
<keyword evidence="3" id="KW-1185">Reference proteome</keyword>
<gene>
    <name evidence="2" type="ORF">HBF26_06215</name>
</gene>
<evidence type="ECO:0000313" key="3">
    <source>
        <dbReference type="Proteomes" id="UP001429601"/>
    </source>
</evidence>
<comment type="caution">
    <text evidence="2">The sequence shown here is derived from an EMBL/GenBank/DDBJ whole genome shotgun (WGS) entry which is preliminary data.</text>
</comment>
<sequence length="173" mass="18887">MTGKAHAEADSRVHEEGVVAIATLRRELHAGMRDLRMTMRAGLDRSGQTFAADAHQTMTAVRHEVSEMVGRINRAARGFEVHALNLAHLRRRLYLGMGGMLLLSLAGVVLVYQALYGHYRQEYERLLGEVAYLKAVNGADVAPCGDGRLCARIDGAAPPLGGDGQYRLVLPRP</sequence>
<dbReference type="EMBL" id="JAAQQR010000002">
    <property type="protein sequence ID" value="NID04471.1"/>
    <property type="molecule type" value="Genomic_DNA"/>
</dbReference>
<proteinExistence type="predicted"/>
<evidence type="ECO:0000256" key="1">
    <source>
        <dbReference type="SAM" id="Phobius"/>
    </source>
</evidence>
<keyword evidence="1" id="KW-0812">Transmembrane</keyword>
<protein>
    <recommendedName>
        <fullName evidence="4">Relaxation protein</fullName>
    </recommendedName>
</protein>
<keyword evidence="1" id="KW-0472">Membrane</keyword>
<name>A0ABX0Q3Z4_9GAMM</name>
<organism evidence="2 3">
    <name type="scientific">Luteibacter jiangsuensis</name>
    <dbReference type="NCBI Taxonomy" id="637577"/>
    <lineage>
        <taxon>Bacteria</taxon>
        <taxon>Pseudomonadati</taxon>
        <taxon>Pseudomonadota</taxon>
        <taxon>Gammaproteobacteria</taxon>
        <taxon>Lysobacterales</taxon>
        <taxon>Rhodanobacteraceae</taxon>
        <taxon>Luteibacter</taxon>
    </lineage>
</organism>
<evidence type="ECO:0008006" key="4">
    <source>
        <dbReference type="Google" id="ProtNLM"/>
    </source>
</evidence>
<evidence type="ECO:0000313" key="2">
    <source>
        <dbReference type="EMBL" id="NID04471.1"/>
    </source>
</evidence>
<dbReference type="Proteomes" id="UP001429601">
    <property type="component" value="Unassembled WGS sequence"/>
</dbReference>
<feature type="transmembrane region" description="Helical" evidence="1">
    <location>
        <begin position="93"/>
        <end position="115"/>
    </location>
</feature>
<reference evidence="2 3" key="1">
    <citation type="journal article" date="2011" name="Curr. Microbiol.">
        <title>Luteibacter jiangsuensis sp. nov.: a methamidophos-degrading bacterium isolated from a methamidophos-manufacturing factory.</title>
        <authorList>
            <person name="Wang L."/>
            <person name="Wang G.L."/>
            <person name="Li S.P."/>
            <person name="Jiang J.D."/>
        </authorList>
    </citation>
    <scope>NUCLEOTIDE SEQUENCE [LARGE SCALE GENOMIC DNA]</scope>
    <source>
        <strain evidence="2 3">CGMCC 1.10133</strain>
    </source>
</reference>
<keyword evidence="1" id="KW-1133">Transmembrane helix</keyword>
<accession>A0ABX0Q3Z4</accession>